<proteinExistence type="predicted"/>
<evidence type="ECO:0000313" key="4">
    <source>
        <dbReference type="Proteomes" id="UP001214854"/>
    </source>
</evidence>
<dbReference type="EMBL" id="JAQQKX010000022">
    <property type="protein sequence ID" value="MDC7685155.1"/>
    <property type="molecule type" value="Genomic_DNA"/>
</dbReference>
<evidence type="ECO:0000259" key="2">
    <source>
        <dbReference type="Pfam" id="PF07811"/>
    </source>
</evidence>
<sequence>MALSISRAANAGKPLRGLKALWRDRRGATALEFAMVAMPFIMMIMACFELALIVLVSVSLDIATEKAAREIRTGVTTSSTSLSDFKTKICNNISWLGSSCVGNLQVDVRTYDNFALAAQATTPIKDGAYDSTKMSYAIGGGSKIQLVRAYYQWKMFTPFLKTGMTTLSNGNAVLSSKVVFRNEPF</sequence>
<protein>
    <submittedName>
        <fullName evidence="3">Pilus assembly protein</fullName>
    </submittedName>
</protein>
<keyword evidence="1" id="KW-1133">Transmembrane helix</keyword>
<dbReference type="InterPro" id="IPR012495">
    <property type="entry name" value="TadE-like_dom"/>
</dbReference>
<dbReference type="RefSeq" id="WP_272749661.1">
    <property type="nucleotide sequence ID" value="NZ_JAQQKX010000022.1"/>
</dbReference>
<keyword evidence="4" id="KW-1185">Reference proteome</keyword>
<reference evidence="3 4" key="1">
    <citation type="submission" date="2023-01" db="EMBL/GenBank/DDBJ databases">
        <title>Novel species of the genus Asticcacaulis isolated from rivers.</title>
        <authorList>
            <person name="Lu H."/>
        </authorList>
    </citation>
    <scope>NUCLEOTIDE SEQUENCE [LARGE SCALE GENOMIC DNA]</scope>
    <source>
        <strain evidence="3 4">BYS171W</strain>
    </source>
</reference>
<feature type="transmembrane region" description="Helical" evidence="1">
    <location>
        <begin position="40"/>
        <end position="63"/>
    </location>
</feature>
<accession>A0ABT5HYK3</accession>
<dbReference type="Proteomes" id="UP001214854">
    <property type="component" value="Unassembled WGS sequence"/>
</dbReference>
<name>A0ABT5HYK3_9CAUL</name>
<comment type="caution">
    <text evidence="3">The sequence shown here is derived from an EMBL/GenBank/DDBJ whole genome shotgun (WGS) entry which is preliminary data.</text>
</comment>
<gene>
    <name evidence="3" type="ORF">PQU92_17870</name>
</gene>
<keyword evidence="1" id="KW-0472">Membrane</keyword>
<evidence type="ECO:0000313" key="3">
    <source>
        <dbReference type="EMBL" id="MDC7685155.1"/>
    </source>
</evidence>
<feature type="domain" description="TadE-like" evidence="2">
    <location>
        <begin position="27"/>
        <end position="69"/>
    </location>
</feature>
<dbReference type="Pfam" id="PF07811">
    <property type="entry name" value="TadE"/>
    <property type="match status" value="1"/>
</dbReference>
<keyword evidence="1" id="KW-0812">Transmembrane</keyword>
<organism evidence="3 4">
    <name type="scientific">Asticcacaulis aquaticus</name>
    <dbReference type="NCBI Taxonomy" id="2984212"/>
    <lineage>
        <taxon>Bacteria</taxon>
        <taxon>Pseudomonadati</taxon>
        <taxon>Pseudomonadota</taxon>
        <taxon>Alphaproteobacteria</taxon>
        <taxon>Caulobacterales</taxon>
        <taxon>Caulobacteraceae</taxon>
        <taxon>Asticcacaulis</taxon>
    </lineage>
</organism>
<evidence type="ECO:0000256" key="1">
    <source>
        <dbReference type="SAM" id="Phobius"/>
    </source>
</evidence>